<dbReference type="EMBL" id="CABPRV010000002">
    <property type="protein sequence ID" value="VVD80911.1"/>
    <property type="molecule type" value="Genomic_DNA"/>
</dbReference>
<proteinExistence type="predicted"/>
<feature type="region of interest" description="Disordered" evidence="1">
    <location>
        <begin position="165"/>
        <end position="184"/>
    </location>
</feature>
<dbReference type="Proteomes" id="UP000366065">
    <property type="component" value="Unassembled WGS sequence"/>
</dbReference>
<evidence type="ECO:0000313" key="2">
    <source>
        <dbReference type="EMBL" id="VVD80911.1"/>
    </source>
</evidence>
<organism evidence="2 3">
    <name type="scientific">Pandoraea capi</name>
    <dbReference type="NCBI Taxonomy" id="2508286"/>
    <lineage>
        <taxon>Bacteria</taxon>
        <taxon>Pseudomonadati</taxon>
        <taxon>Pseudomonadota</taxon>
        <taxon>Betaproteobacteria</taxon>
        <taxon>Burkholderiales</taxon>
        <taxon>Burkholderiaceae</taxon>
        <taxon>Pandoraea</taxon>
    </lineage>
</organism>
<dbReference type="RefSeq" id="WP_150720331.1">
    <property type="nucleotide sequence ID" value="NZ_CABPRV010000002.1"/>
</dbReference>
<gene>
    <name evidence="2" type="ORF">PCA20602_01113</name>
</gene>
<reference evidence="2 3" key="1">
    <citation type="submission" date="2019-08" db="EMBL/GenBank/DDBJ databases">
        <authorList>
            <person name="Peeters C."/>
        </authorList>
    </citation>
    <scope>NUCLEOTIDE SEQUENCE [LARGE SCALE GENOMIC DNA]</scope>
    <source>
        <strain evidence="2 3">LMG 20602</strain>
    </source>
</reference>
<comment type="caution">
    <text evidence="2">The sequence shown here is derived from an EMBL/GenBank/DDBJ whole genome shotgun (WGS) entry which is preliminary data.</text>
</comment>
<evidence type="ECO:0000313" key="3">
    <source>
        <dbReference type="Proteomes" id="UP000366065"/>
    </source>
</evidence>
<feature type="compositionally biased region" description="Basic and acidic residues" evidence="1">
    <location>
        <begin position="175"/>
        <end position="184"/>
    </location>
</feature>
<name>A0ABY6VRT1_9BURK</name>
<keyword evidence="3" id="KW-1185">Reference proteome</keyword>
<protein>
    <submittedName>
        <fullName evidence="2">Sugar ABC transporter</fullName>
    </submittedName>
</protein>
<sequence>MIYTVECNFADAASEAEWNAFYSLEKLPALISVTGFHTSQRFRAMTGGCPAYLAIHTVYGLDVLTGDEYRRKGGGNFARWQQHITDWHRNLYSDIGPAPAVQTGERLALCSLGPAPLIDMGLKPLAMHAVALDKCPTSRWLAVLPTHDARQFAHRPEGVDLYAPMGDQLTSARRRAPEDKRERN</sequence>
<evidence type="ECO:0000256" key="1">
    <source>
        <dbReference type="SAM" id="MobiDB-lite"/>
    </source>
</evidence>
<accession>A0ABY6VRT1</accession>